<dbReference type="AlphaFoldDB" id="A0A6H5IZA0"/>
<gene>
    <name evidence="1" type="ORF">TBRA_LOCUS12987</name>
</gene>
<dbReference type="Proteomes" id="UP000479190">
    <property type="component" value="Unassembled WGS sequence"/>
</dbReference>
<protein>
    <submittedName>
        <fullName evidence="1">Uncharacterized protein</fullName>
    </submittedName>
</protein>
<name>A0A6H5IZA0_9HYME</name>
<evidence type="ECO:0000313" key="2">
    <source>
        <dbReference type="Proteomes" id="UP000479190"/>
    </source>
</evidence>
<keyword evidence="2" id="KW-1185">Reference proteome</keyword>
<accession>A0A6H5IZA0</accession>
<evidence type="ECO:0000313" key="1">
    <source>
        <dbReference type="EMBL" id="CAB0041314.1"/>
    </source>
</evidence>
<sequence length="209" mass="23320">MRRLGVQGLIFFQLGEPPILYDAIVDCRIPFFQSRLLRSHTLLASPPELDIFFRTRCLVPSCECGSRFCRRWQVPNLLYRLHLVSVVLASGATLFSHKMAKINTILQKSDFLTGGKLSRLLWHLKQNFKKGLKVRAVVYACGPMLTFTALSVCALTPVRAAVYVCGRTPACLLGTWCCTGLICRPGVLPACGRKDVMTLVTVSLHLPRL</sequence>
<proteinExistence type="predicted"/>
<organism evidence="1 2">
    <name type="scientific">Trichogramma brassicae</name>
    <dbReference type="NCBI Taxonomy" id="86971"/>
    <lineage>
        <taxon>Eukaryota</taxon>
        <taxon>Metazoa</taxon>
        <taxon>Ecdysozoa</taxon>
        <taxon>Arthropoda</taxon>
        <taxon>Hexapoda</taxon>
        <taxon>Insecta</taxon>
        <taxon>Pterygota</taxon>
        <taxon>Neoptera</taxon>
        <taxon>Endopterygota</taxon>
        <taxon>Hymenoptera</taxon>
        <taxon>Apocrita</taxon>
        <taxon>Proctotrupomorpha</taxon>
        <taxon>Chalcidoidea</taxon>
        <taxon>Trichogrammatidae</taxon>
        <taxon>Trichogramma</taxon>
    </lineage>
</organism>
<dbReference type="EMBL" id="CADCXV010001107">
    <property type="protein sequence ID" value="CAB0041314.1"/>
    <property type="molecule type" value="Genomic_DNA"/>
</dbReference>
<reference evidence="1 2" key="1">
    <citation type="submission" date="2020-02" db="EMBL/GenBank/DDBJ databases">
        <authorList>
            <person name="Ferguson B K."/>
        </authorList>
    </citation>
    <scope>NUCLEOTIDE SEQUENCE [LARGE SCALE GENOMIC DNA]</scope>
</reference>